<accession>A0ABV0NFG1</accession>
<gene>
    <name evidence="2" type="ORF">GOODEAATRI_032414</name>
</gene>
<evidence type="ECO:0000313" key="2">
    <source>
        <dbReference type="EMBL" id="MEQ2170154.1"/>
    </source>
</evidence>
<protein>
    <recommendedName>
        <fullName evidence="4">N-acetylglucosaminyldiphosphodolichol N-acetylglucosaminyltransferase</fullName>
    </recommendedName>
</protein>
<dbReference type="Proteomes" id="UP001476798">
    <property type="component" value="Unassembled WGS sequence"/>
</dbReference>
<feature type="region of interest" description="Disordered" evidence="1">
    <location>
        <begin position="1"/>
        <end position="57"/>
    </location>
</feature>
<evidence type="ECO:0000313" key="3">
    <source>
        <dbReference type="Proteomes" id="UP001476798"/>
    </source>
</evidence>
<sequence>DEQERGATDSPSRSDMSYSYKPQVVKPLPVICSSPSSSSSSPPSPSRVPATPHLPPAAHAQTRPVAMTISAAVPWLVNELGEPVCTVVTPPPYSYDPNGSDLPRDCRVLQYYYNLGVQWYHQSCWQQQQVYAPTSPDPAYPYQHYPSYLSQEPPPHGESPQYGFTSGLLLNGKKEVLETCSGQRCSKGLEAKLMTFSQFIFQMFWSIEGIQEVSGDPVRGDKHLALIQK</sequence>
<dbReference type="EMBL" id="JAHRIO010036008">
    <property type="protein sequence ID" value="MEQ2170154.1"/>
    <property type="molecule type" value="Genomic_DNA"/>
</dbReference>
<reference evidence="2 3" key="1">
    <citation type="submission" date="2021-06" db="EMBL/GenBank/DDBJ databases">
        <authorList>
            <person name="Palmer J.M."/>
        </authorList>
    </citation>
    <scope>NUCLEOTIDE SEQUENCE [LARGE SCALE GENOMIC DNA]</scope>
    <source>
        <strain evidence="2 3">GA_2019</strain>
        <tissue evidence="2">Muscle</tissue>
    </source>
</reference>
<comment type="caution">
    <text evidence="2">The sequence shown here is derived from an EMBL/GenBank/DDBJ whole genome shotgun (WGS) entry which is preliminary data.</text>
</comment>
<evidence type="ECO:0008006" key="4">
    <source>
        <dbReference type="Google" id="ProtNLM"/>
    </source>
</evidence>
<feature type="non-terminal residue" evidence="2">
    <location>
        <position position="1"/>
    </location>
</feature>
<keyword evidence="3" id="KW-1185">Reference proteome</keyword>
<proteinExistence type="predicted"/>
<name>A0ABV0NFG1_9TELE</name>
<organism evidence="2 3">
    <name type="scientific">Goodea atripinnis</name>
    <dbReference type="NCBI Taxonomy" id="208336"/>
    <lineage>
        <taxon>Eukaryota</taxon>
        <taxon>Metazoa</taxon>
        <taxon>Chordata</taxon>
        <taxon>Craniata</taxon>
        <taxon>Vertebrata</taxon>
        <taxon>Euteleostomi</taxon>
        <taxon>Actinopterygii</taxon>
        <taxon>Neopterygii</taxon>
        <taxon>Teleostei</taxon>
        <taxon>Neoteleostei</taxon>
        <taxon>Acanthomorphata</taxon>
        <taxon>Ovalentaria</taxon>
        <taxon>Atherinomorphae</taxon>
        <taxon>Cyprinodontiformes</taxon>
        <taxon>Goodeidae</taxon>
        <taxon>Goodea</taxon>
    </lineage>
</organism>
<evidence type="ECO:0000256" key="1">
    <source>
        <dbReference type="SAM" id="MobiDB-lite"/>
    </source>
</evidence>